<evidence type="ECO:0000313" key="1">
    <source>
        <dbReference type="EMBL" id="AKV69649.1"/>
    </source>
</evidence>
<gene>
    <name evidence="1" type="ORF">VL20_4757</name>
</gene>
<dbReference type="AlphaFoldDB" id="A0A0K1S6A4"/>
<dbReference type="KEGG" id="mpk:VL20_4757"/>
<dbReference type="PATRIC" id="fig|1638788.3.peg.4799"/>
<dbReference type="EMBL" id="CP011339">
    <property type="protein sequence ID" value="AKV69649.1"/>
    <property type="molecule type" value="Genomic_DNA"/>
</dbReference>
<dbReference type="Proteomes" id="UP000068167">
    <property type="component" value="Chromosome"/>
</dbReference>
<accession>A0A0K1S6A4</accession>
<proteinExistence type="predicted"/>
<sequence length="66" mass="7133">MECIPIDGRDNLFLLPSHVGLAECEVTLGLAQELSGTIQTLKNLPGAITYLWLFGNCGSSLLVMVR</sequence>
<protein>
    <submittedName>
        <fullName evidence="1">Regulatory protein CII</fullName>
    </submittedName>
</protein>
<name>A0A0K1S6A4_9CHRO</name>
<organism evidence="1 2">
    <name type="scientific">Microcystis panniformis FACHB-1757</name>
    <dbReference type="NCBI Taxonomy" id="1638788"/>
    <lineage>
        <taxon>Bacteria</taxon>
        <taxon>Bacillati</taxon>
        <taxon>Cyanobacteriota</taxon>
        <taxon>Cyanophyceae</taxon>
        <taxon>Oscillatoriophycideae</taxon>
        <taxon>Chroococcales</taxon>
        <taxon>Microcystaceae</taxon>
        <taxon>Microcystis</taxon>
    </lineage>
</organism>
<reference evidence="1 2" key="1">
    <citation type="journal article" date="2016" name="Stand. Genomic Sci.">
        <title>Complete genome sequence and genomic characterization of Microcystis panniformis FACHB 1757 by third-generation sequencing.</title>
        <authorList>
            <person name="Zhang J.Y."/>
            <person name="Guan R."/>
            <person name="Zhang H.J."/>
            <person name="Li H."/>
            <person name="Xiao P."/>
            <person name="Yu G.L."/>
            <person name="Du L."/>
            <person name="Cao D.M."/>
            <person name="Zhu B.C."/>
            <person name="Li R.H."/>
            <person name="Lu Z.H."/>
        </authorList>
    </citation>
    <scope>NUCLEOTIDE SEQUENCE [LARGE SCALE GENOMIC DNA]</scope>
    <source>
        <strain evidence="1 2">FACHB-1757</strain>
    </source>
</reference>
<evidence type="ECO:0000313" key="2">
    <source>
        <dbReference type="Proteomes" id="UP000068167"/>
    </source>
</evidence>
<keyword evidence="2" id="KW-1185">Reference proteome</keyword>